<comment type="caution">
    <text evidence="2">The sequence shown here is derived from an EMBL/GenBank/DDBJ whole genome shotgun (WGS) entry which is preliminary data.</text>
</comment>
<keyword evidence="2" id="KW-0808">Transferase</keyword>
<organism evidence="2 3">
    <name type="scientific">candidate division TA06 bacterium B3_TA06</name>
    <dbReference type="NCBI Taxonomy" id="2012487"/>
    <lineage>
        <taxon>Bacteria</taxon>
        <taxon>Bacteria division TA06</taxon>
    </lineage>
</organism>
<dbReference type="Gene3D" id="3.40.630.30">
    <property type="match status" value="1"/>
</dbReference>
<evidence type="ECO:0000313" key="2">
    <source>
        <dbReference type="EMBL" id="TKJ41357.1"/>
    </source>
</evidence>
<dbReference type="PANTHER" id="PTHR41368:SF1">
    <property type="entry name" value="PROTEIN YGHO"/>
    <property type="match status" value="1"/>
</dbReference>
<dbReference type="Proteomes" id="UP000317778">
    <property type="component" value="Unassembled WGS sequence"/>
</dbReference>
<dbReference type="EMBL" id="NJBO01000014">
    <property type="protein sequence ID" value="TKJ41357.1"/>
    <property type="molecule type" value="Genomic_DNA"/>
</dbReference>
<accession>A0A532V2Z0</accession>
<dbReference type="AlphaFoldDB" id="A0A532V2Z0"/>
<dbReference type="GO" id="GO:0016747">
    <property type="term" value="F:acyltransferase activity, transferring groups other than amino-acyl groups"/>
    <property type="evidence" value="ECO:0007669"/>
    <property type="project" value="InterPro"/>
</dbReference>
<evidence type="ECO:0000313" key="3">
    <source>
        <dbReference type="Proteomes" id="UP000317778"/>
    </source>
</evidence>
<reference evidence="2 3" key="1">
    <citation type="submission" date="2017-06" db="EMBL/GenBank/DDBJ databases">
        <title>Novel microbial phyla capable of carbon fixation and sulfur reduction in deep-sea sediments.</title>
        <authorList>
            <person name="Huang J."/>
            <person name="Baker B."/>
            <person name="Wang Y."/>
        </authorList>
    </citation>
    <scope>NUCLEOTIDE SEQUENCE [LARGE SCALE GENOMIC DNA]</scope>
    <source>
        <strain evidence="2">B3_TA06</strain>
    </source>
</reference>
<dbReference type="InterPro" id="IPR000182">
    <property type="entry name" value="GNAT_dom"/>
</dbReference>
<proteinExistence type="predicted"/>
<dbReference type="SUPFAM" id="SSF55729">
    <property type="entry name" value="Acyl-CoA N-acyltransferases (Nat)"/>
    <property type="match status" value="1"/>
</dbReference>
<protein>
    <submittedName>
        <fullName evidence="2">N-acetyltransferase</fullName>
    </submittedName>
</protein>
<dbReference type="InterPro" id="IPR016181">
    <property type="entry name" value="Acyl_CoA_acyltransferase"/>
</dbReference>
<name>A0A532V2Z0_UNCT6</name>
<dbReference type="PROSITE" id="PS51186">
    <property type="entry name" value="GNAT"/>
    <property type="match status" value="1"/>
</dbReference>
<sequence length="384" mass="44670">MIRIRRVRGKRDLRRFIKMAWSLYKGNQHWVPPLISDMEQMLTPGRNPFWENAERQLFLALKDEKIVGRIAAIVSFNHNKLYNEKTGFFGFYESADDQDVAHALYEAAEEWLAALQMTHMRGPMNPNINEEIGFVVDGFDEDPFVMMPYTLPYYPKLAEKEGLAKIKDVYSYWAPTAAGMPEKVERIVKTIKKRYKITVRPADMKNIEAETALIKEVYDEAWSQNWGAVLFTDAEFDLIVKKLKPVVIPDFVPIVELDGKVVAMAVATPDANQILRYANGRLFPFGFIKVLLNQHKVNRVRIMILGVLSAYRRYGFDALLYYELFKAAERHGFVGGEFSWILEDNVKMINLIESWGGKITKTYRVYQKPIKPVDRSKRKWDYLF</sequence>
<dbReference type="InterPro" id="IPR039968">
    <property type="entry name" value="BcerS-like"/>
</dbReference>
<dbReference type="PANTHER" id="PTHR41368">
    <property type="entry name" value="PROTEIN YGHO"/>
    <property type="match status" value="1"/>
</dbReference>
<gene>
    <name evidence="2" type="ORF">CEE36_08565</name>
</gene>
<feature type="domain" description="N-acetyltransferase" evidence="1">
    <location>
        <begin position="197"/>
        <end position="374"/>
    </location>
</feature>
<evidence type="ECO:0000259" key="1">
    <source>
        <dbReference type="PROSITE" id="PS51186"/>
    </source>
</evidence>